<dbReference type="EMBL" id="JANPWB010000012">
    <property type="protein sequence ID" value="KAJ1112252.1"/>
    <property type="molecule type" value="Genomic_DNA"/>
</dbReference>
<name>A0AAV7NAM2_PLEWA</name>
<proteinExistence type="predicted"/>
<dbReference type="AlphaFoldDB" id="A0AAV7NAM2"/>
<accession>A0AAV7NAM2</accession>
<protein>
    <submittedName>
        <fullName evidence="1">Uncharacterized protein</fullName>
    </submittedName>
</protein>
<comment type="caution">
    <text evidence="1">The sequence shown here is derived from an EMBL/GenBank/DDBJ whole genome shotgun (WGS) entry which is preliminary data.</text>
</comment>
<organism evidence="1 2">
    <name type="scientific">Pleurodeles waltl</name>
    <name type="common">Iberian ribbed newt</name>
    <dbReference type="NCBI Taxonomy" id="8319"/>
    <lineage>
        <taxon>Eukaryota</taxon>
        <taxon>Metazoa</taxon>
        <taxon>Chordata</taxon>
        <taxon>Craniata</taxon>
        <taxon>Vertebrata</taxon>
        <taxon>Euteleostomi</taxon>
        <taxon>Amphibia</taxon>
        <taxon>Batrachia</taxon>
        <taxon>Caudata</taxon>
        <taxon>Salamandroidea</taxon>
        <taxon>Salamandridae</taxon>
        <taxon>Pleurodelinae</taxon>
        <taxon>Pleurodeles</taxon>
    </lineage>
</organism>
<sequence length="81" mass="9415">MPSESVPVVRVRRRFVSFLRLVTPAEVGVLMVFLRISSSSRFFSRESGEAAAGVRGRRSIYTRRIARKRGKRQPTRDERYE</sequence>
<dbReference type="Proteomes" id="UP001066276">
    <property type="component" value="Chromosome 8"/>
</dbReference>
<gene>
    <name evidence="1" type="ORF">NDU88_000520</name>
</gene>
<evidence type="ECO:0000313" key="1">
    <source>
        <dbReference type="EMBL" id="KAJ1112252.1"/>
    </source>
</evidence>
<evidence type="ECO:0000313" key="2">
    <source>
        <dbReference type="Proteomes" id="UP001066276"/>
    </source>
</evidence>
<keyword evidence="2" id="KW-1185">Reference proteome</keyword>
<reference evidence="1" key="1">
    <citation type="journal article" date="2022" name="bioRxiv">
        <title>Sequencing and chromosome-scale assembly of the giantPleurodeles waltlgenome.</title>
        <authorList>
            <person name="Brown T."/>
            <person name="Elewa A."/>
            <person name="Iarovenko S."/>
            <person name="Subramanian E."/>
            <person name="Araus A.J."/>
            <person name="Petzold A."/>
            <person name="Susuki M."/>
            <person name="Suzuki K.-i.T."/>
            <person name="Hayashi T."/>
            <person name="Toyoda A."/>
            <person name="Oliveira C."/>
            <person name="Osipova E."/>
            <person name="Leigh N.D."/>
            <person name="Simon A."/>
            <person name="Yun M.H."/>
        </authorList>
    </citation>
    <scope>NUCLEOTIDE SEQUENCE</scope>
    <source>
        <strain evidence="1">20211129_DDA</strain>
        <tissue evidence="1">Liver</tissue>
    </source>
</reference>